<keyword evidence="5" id="KW-0645">Protease</keyword>
<name>A0A9P7V5C1_9ASCO</name>
<dbReference type="GO" id="GO:0006508">
    <property type="term" value="P:proteolysis"/>
    <property type="evidence" value="ECO:0007669"/>
    <property type="project" value="UniProtKB-KW"/>
</dbReference>
<dbReference type="InterPro" id="IPR029058">
    <property type="entry name" value="AB_hydrolase_fold"/>
</dbReference>
<feature type="domain" description="Peptidase S9 prolyl oligopeptidase catalytic" evidence="14">
    <location>
        <begin position="586"/>
        <end position="793"/>
    </location>
</feature>
<dbReference type="Gene3D" id="2.140.10.30">
    <property type="entry name" value="Dipeptidylpeptidase IV, N-terminal domain"/>
    <property type="match status" value="1"/>
</dbReference>
<dbReference type="Gene3D" id="3.40.50.1820">
    <property type="entry name" value="alpha/beta hydrolase"/>
    <property type="match status" value="1"/>
</dbReference>
<dbReference type="Pfam" id="PF00930">
    <property type="entry name" value="DPPIV_N"/>
    <property type="match status" value="1"/>
</dbReference>
<keyword evidence="6 13" id="KW-0812">Transmembrane</keyword>
<dbReference type="GO" id="GO:0005774">
    <property type="term" value="C:vacuolar membrane"/>
    <property type="evidence" value="ECO:0007669"/>
    <property type="project" value="UniProtKB-SubCell"/>
</dbReference>
<dbReference type="InterPro" id="IPR050278">
    <property type="entry name" value="Serine_Prot_S9B/DPPIV"/>
</dbReference>
<keyword evidence="9" id="KW-0735">Signal-anchor</keyword>
<feature type="transmembrane region" description="Helical" evidence="13">
    <location>
        <begin position="20"/>
        <end position="40"/>
    </location>
</feature>
<comment type="similarity">
    <text evidence="2">Belongs to the peptidase S9B family.</text>
</comment>
<dbReference type="GeneID" id="66116301"/>
<gene>
    <name evidence="16" type="ORF">KQ657_002927</name>
</gene>
<evidence type="ECO:0000256" key="5">
    <source>
        <dbReference type="ARBA" id="ARBA00022670"/>
    </source>
</evidence>
<evidence type="ECO:0000256" key="6">
    <source>
        <dbReference type="ARBA" id="ARBA00022692"/>
    </source>
</evidence>
<keyword evidence="3" id="KW-0031">Aminopeptidase</keyword>
<proteinExistence type="inferred from homology"/>
<dbReference type="Pfam" id="PF00326">
    <property type="entry name" value="Peptidase_S9"/>
    <property type="match status" value="1"/>
</dbReference>
<evidence type="ECO:0000259" key="15">
    <source>
        <dbReference type="Pfam" id="PF00930"/>
    </source>
</evidence>
<evidence type="ECO:0000256" key="11">
    <source>
        <dbReference type="ARBA" id="ARBA00023136"/>
    </source>
</evidence>
<evidence type="ECO:0000256" key="8">
    <source>
        <dbReference type="ARBA" id="ARBA00022825"/>
    </source>
</evidence>
<evidence type="ECO:0000256" key="10">
    <source>
        <dbReference type="ARBA" id="ARBA00022989"/>
    </source>
</evidence>
<evidence type="ECO:0000256" key="4">
    <source>
        <dbReference type="ARBA" id="ARBA00022554"/>
    </source>
</evidence>
<evidence type="ECO:0000256" key="13">
    <source>
        <dbReference type="SAM" id="Phobius"/>
    </source>
</evidence>
<accession>A0A9P7V5C1</accession>
<dbReference type="AlphaFoldDB" id="A0A9P7V5C1"/>
<keyword evidence="17" id="KW-1185">Reference proteome</keyword>
<dbReference type="SUPFAM" id="SSF82171">
    <property type="entry name" value="DPP6 N-terminal domain-like"/>
    <property type="match status" value="1"/>
</dbReference>
<keyword evidence="12" id="KW-0325">Glycoprotein</keyword>
<keyword evidence="7" id="KW-0378">Hydrolase</keyword>
<dbReference type="SUPFAM" id="SSF53474">
    <property type="entry name" value="alpha/beta-Hydrolases"/>
    <property type="match status" value="1"/>
</dbReference>
<evidence type="ECO:0000256" key="9">
    <source>
        <dbReference type="ARBA" id="ARBA00022968"/>
    </source>
</evidence>
<keyword evidence="11 13" id="KW-0472">Membrane</keyword>
<dbReference type="Proteomes" id="UP000790833">
    <property type="component" value="Unassembled WGS sequence"/>
</dbReference>
<keyword evidence="8" id="KW-0720">Serine protease</keyword>
<dbReference type="InterPro" id="IPR001375">
    <property type="entry name" value="Peptidase_S9_cat"/>
</dbReference>
<comment type="caution">
    <text evidence="16">The sequence shown here is derived from an EMBL/GenBank/DDBJ whole genome shotgun (WGS) entry which is preliminary data.</text>
</comment>
<dbReference type="InterPro" id="IPR002469">
    <property type="entry name" value="Peptidase_S9B_N"/>
</dbReference>
<evidence type="ECO:0000256" key="3">
    <source>
        <dbReference type="ARBA" id="ARBA00022438"/>
    </source>
</evidence>
<protein>
    <submittedName>
        <fullName evidence="16">Uncharacterized protein</fullName>
    </submittedName>
</protein>
<dbReference type="GO" id="GO:0004177">
    <property type="term" value="F:aminopeptidase activity"/>
    <property type="evidence" value="ECO:0007669"/>
    <property type="project" value="UniProtKB-KW"/>
</dbReference>
<dbReference type="FunFam" id="3.40.50.1820:FF:000003">
    <property type="entry name" value="Dipeptidyl peptidase 4"/>
    <property type="match status" value="1"/>
</dbReference>
<dbReference type="EMBL" id="JAHMUF010000025">
    <property type="protein sequence ID" value="KAG7191658.1"/>
    <property type="molecule type" value="Genomic_DNA"/>
</dbReference>
<keyword evidence="4" id="KW-0926">Vacuole</keyword>
<dbReference type="RefSeq" id="XP_043047210.1">
    <property type="nucleotide sequence ID" value="XM_043193674.1"/>
</dbReference>
<dbReference type="InterPro" id="IPR002471">
    <property type="entry name" value="Pept_S9_AS"/>
</dbReference>
<evidence type="ECO:0000313" key="17">
    <source>
        <dbReference type="Proteomes" id="UP000790833"/>
    </source>
</evidence>
<sequence length="795" mass="90151">MKGEVGISDISHMRRVRHVYGLAFILVLLVYGVNLLLVSVERVHLHIKSDVATAASAAAAASYDPLRLNITHIRDGLFRPTFKDVIWSQVDDQLYVTRDNDNNYVVNSVVDGKYKEQVYNATSFVYDGIEYTVDEVVLSPDFSKVILQTNTNKNWRHSSTALYWFVDLQNPKEVTPIKNGAQISVTKFSSNSLRIAYVYKNNLYTFDTQTKKLTQVTFDGEENAIINGKPDWGYEEEILATDNAIWWSPKGDRLAYLRFNITQVPEFDLSYYIEDHGIKVDTYPSVKKFKYAKAGNANPEVQVHIYDVVTNKDHPIFEADDLHLVTNLAWIGDYDLLYKTTNRVSTKLDVSVVSTNDNAVSIFSASVVRSEQLKDSWYEPFTPFSLDDGSGYVDGVYDSQGFLHLAYFKTKASSPTKWLTSGNFEVTKIYGIQDGSVYFQSTRGSGMSRQLLTANIVLGELKELTPAGEGFYDGKFSSNFKYLILYNEGPSIPKQEIILVDNLMSIKVLTECQDIRKNLHKYKVPQTNFGVLEIDDLAGPLTSKVNIHYSETLPPGFTTKKKYPVIFYAYGGPGSQIVTRQFSVGFSQVLLSYLNAIVVTVDGRGTGFNNENGSQQDFKFKVKNNLGHYESLDQISAAQYYLSLPYVSSDHIAIWGWSYGGYLTLKTLSNPKNLGVFSYGVSIAPVTSWRYYDSMYTERYMNTPTSNEEGYVKSSVHEIDNFKNNVVKFMIGHGTGDDNVHFQNSMKLIDQFDLHEVENYEFNVFPDSDHSISFHNGNKVVYDRILDFFHRNIRG</sequence>
<evidence type="ECO:0000256" key="12">
    <source>
        <dbReference type="ARBA" id="ARBA00023180"/>
    </source>
</evidence>
<reference evidence="16" key="1">
    <citation type="submission" date="2021-03" db="EMBL/GenBank/DDBJ databases">
        <authorList>
            <person name="Palmer J.M."/>
        </authorList>
    </citation>
    <scope>NUCLEOTIDE SEQUENCE</scope>
    <source>
        <strain evidence="16">ARV_011</strain>
    </source>
</reference>
<evidence type="ECO:0000259" key="14">
    <source>
        <dbReference type="Pfam" id="PF00326"/>
    </source>
</evidence>
<dbReference type="PANTHER" id="PTHR11731:SF200">
    <property type="entry name" value="DIPEPTIDYL PEPTIDASE 10, ISOFORM B"/>
    <property type="match status" value="1"/>
</dbReference>
<dbReference type="PROSITE" id="PS00708">
    <property type="entry name" value="PRO_ENDOPEP_SER"/>
    <property type="match status" value="1"/>
</dbReference>
<evidence type="ECO:0000256" key="2">
    <source>
        <dbReference type="ARBA" id="ARBA00006150"/>
    </source>
</evidence>
<keyword evidence="10 13" id="KW-1133">Transmembrane helix</keyword>
<dbReference type="OrthoDB" id="16520at2759"/>
<dbReference type="PANTHER" id="PTHR11731">
    <property type="entry name" value="PROTEASE FAMILY S9B,C DIPEPTIDYL-PEPTIDASE IV-RELATED"/>
    <property type="match status" value="1"/>
</dbReference>
<dbReference type="GO" id="GO:0008239">
    <property type="term" value="F:dipeptidyl-peptidase activity"/>
    <property type="evidence" value="ECO:0007669"/>
    <property type="project" value="TreeGrafter"/>
</dbReference>
<dbReference type="GO" id="GO:0004252">
    <property type="term" value="F:serine-type endopeptidase activity"/>
    <property type="evidence" value="ECO:0007669"/>
    <property type="project" value="InterPro"/>
</dbReference>
<evidence type="ECO:0000256" key="7">
    <source>
        <dbReference type="ARBA" id="ARBA00022801"/>
    </source>
</evidence>
<comment type="subcellular location">
    <subcellularLocation>
        <location evidence="1">Vacuole membrane</location>
        <topology evidence="1">Single-pass type II membrane protein</topology>
    </subcellularLocation>
</comment>
<dbReference type="GO" id="GO:0005886">
    <property type="term" value="C:plasma membrane"/>
    <property type="evidence" value="ECO:0007669"/>
    <property type="project" value="TreeGrafter"/>
</dbReference>
<organism evidence="16 17">
    <name type="scientific">Scheffersomyces spartinae</name>
    <dbReference type="NCBI Taxonomy" id="45513"/>
    <lineage>
        <taxon>Eukaryota</taxon>
        <taxon>Fungi</taxon>
        <taxon>Dikarya</taxon>
        <taxon>Ascomycota</taxon>
        <taxon>Saccharomycotina</taxon>
        <taxon>Pichiomycetes</taxon>
        <taxon>Debaryomycetaceae</taxon>
        <taxon>Scheffersomyces</taxon>
    </lineage>
</organism>
<feature type="domain" description="Dipeptidylpeptidase IV N-terminal" evidence="15">
    <location>
        <begin position="139"/>
        <end position="493"/>
    </location>
</feature>
<evidence type="ECO:0000313" key="16">
    <source>
        <dbReference type="EMBL" id="KAG7191658.1"/>
    </source>
</evidence>
<evidence type="ECO:0000256" key="1">
    <source>
        <dbReference type="ARBA" id="ARBA00004576"/>
    </source>
</evidence>